<protein>
    <submittedName>
        <fullName evidence="2">Uncharacterized protein</fullName>
    </submittedName>
</protein>
<dbReference type="STRING" id="39946.B8B8W8"/>
<keyword evidence="3" id="KW-1185">Reference proteome</keyword>
<dbReference type="Proteomes" id="UP000007015">
    <property type="component" value="Chromosome 8"/>
</dbReference>
<name>B8B8W8_ORYSI</name>
<evidence type="ECO:0000313" key="2">
    <source>
        <dbReference type="EMBL" id="EEC83919.1"/>
    </source>
</evidence>
<accession>B8B8W8</accession>
<feature type="region of interest" description="Disordered" evidence="1">
    <location>
        <begin position="34"/>
        <end position="56"/>
    </location>
</feature>
<evidence type="ECO:0000313" key="3">
    <source>
        <dbReference type="Proteomes" id="UP000007015"/>
    </source>
</evidence>
<dbReference type="EMBL" id="CM000133">
    <property type="protein sequence ID" value="EEC83919.1"/>
    <property type="molecule type" value="Genomic_DNA"/>
</dbReference>
<evidence type="ECO:0000256" key="1">
    <source>
        <dbReference type="SAM" id="MobiDB-lite"/>
    </source>
</evidence>
<reference evidence="2 3" key="1">
    <citation type="journal article" date="2005" name="PLoS Biol.">
        <title>The genomes of Oryza sativa: a history of duplications.</title>
        <authorList>
            <person name="Yu J."/>
            <person name="Wang J."/>
            <person name="Lin W."/>
            <person name="Li S."/>
            <person name="Li H."/>
            <person name="Zhou J."/>
            <person name="Ni P."/>
            <person name="Dong W."/>
            <person name="Hu S."/>
            <person name="Zeng C."/>
            <person name="Zhang J."/>
            <person name="Zhang Y."/>
            <person name="Li R."/>
            <person name="Xu Z."/>
            <person name="Li S."/>
            <person name="Li X."/>
            <person name="Zheng H."/>
            <person name="Cong L."/>
            <person name="Lin L."/>
            <person name="Yin J."/>
            <person name="Geng J."/>
            <person name="Li G."/>
            <person name="Shi J."/>
            <person name="Liu J."/>
            <person name="Lv H."/>
            <person name="Li J."/>
            <person name="Wang J."/>
            <person name="Deng Y."/>
            <person name="Ran L."/>
            <person name="Shi X."/>
            <person name="Wang X."/>
            <person name="Wu Q."/>
            <person name="Li C."/>
            <person name="Ren X."/>
            <person name="Wang J."/>
            <person name="Wang X."/>
            <person name="Li D."/>
            <person name="Liu D."/>
            <person name="Zhang X."/>
            <person name="Ji Z."/>
            <person name="Zhao W."/>
            <person name="Sun Y."/>
            <person name="Zhang Z."/>
            <person name="Bao J."/>
            <person name="Han Y."/>
            <person name="Dong L."/>
            <person name="Ji J."/>
            <person name="Chen P."/>
            <person name="Wu S."/>
            <person name="Liu J."/>
            <person name="Xiao Y."/>
            <person name="Bu D."/>
            <person name="Tan J."/>
            <person name="Yang L."/>
            <person name="Ye C."/>
            <person name="Zhang J."/>
            <person name="Xu J."/>
            <person name="Zhou Y."/>
            <person name="Yu Y."/>
            <person name="Zhang B."/>
            <person name="Zhuang S."/>
            <person name="Wei H."/>
            <person name="Liu B."/>
            <person name="Lei M."/>
            <person name="Yu H."/>
            <person name="Li Y."/>
            <person name="Xu H."/>
            <person name="Wei S."/>
            <person name="He X."/>
            <person name="Fang L."/>
            <person name="Zhang Z."/>
            <person name="Zhang Y."/>
            <person name="Huang X."/>
            <person name="Su Z."/>
            <person name="Tong W."/>
            <person name="Li J."/>
            <person name="Tong Z."/>
            <person name="Li S."/>
            <person name="Ye J."/>
            <person name="Wang L."/>
            <person name="Fang L."/>
            <person name="Lei T."/>
            <person name="Chen C."/>
            <person name="Chen H."/>
            <person name="Xu Z."/>
            <person name="Li H."/>
            <person name="Huang H."/>
            <person name="Zhang F."/>
            <person name="Xu H."/>
            <person name="Li N."/>
            <person name="Zhao C."/>
            <person name="Li S."/>
            <person name="Dong L."/>
            <person name="Huang Y."/>
            <person name="Li L."/>
            <person name="Xi Y."/>
            <person name="Qi Q."/>
            <person name="Li W."/>
            <person name="Zhang B."/>
            <person name="Hu W."/>
            <person name="Zhang Y."/>
            <person name="Tian X."/>
            <person name="Jiao Y."/>
            <person name="Liang X."/>
            <person name="Jin J."/>
            <person name="Gao L."/>
            <person name="Zheng W."/>
            <person name="Hao B."/>
            <person name="Liu S."/>
            <person name="Wang W."/>
            <person name="Yuan L."/>
            <person name="Cao M."/>
            <person name="McDermott J."/>
            <person name="Samudrala R."/>
            <person name="Wang J."/>
            <person name="Wong G.K."/>
            <person name="Yang H."/>
        </authorList>
    </citation>
    <scope>NUCLEOTIDE SEQUENCE [LARGE SCALE GENOMIC DNA]</scope>
    <source>
        <strain evidence="3">cv. 93-11</strain>
    </source>
</reference>
<sequence length="180" mass="19300">MDEEKASKGRPLNAPCLDLDLNLDLFAAAVPDPGCGDTASPEASKPEEKASKGRPLKAPRLDLDLNLLAPAVPDPGCGDLALPGASKPGEKAAATTSNTDEELCAHFVRFEEDMVQFISKLRSSKFAARCEHYLCENKVEKSSILDSNFDSVLADSAADSNRFLSFFQSILMSTGYCSSH</sequence>
<dbReference type="Gramene" id="BGIOSGA026617-TA">
    <property type="protein sequence ID" value="BGIOSGA026617-PA"/>
    <property type="gene ID" value="BGIOSGA026617"/>
</dbReference>
<organism evidence="2 3">
    <name type="scientific">Oryza sativa subsp. indica</name>
    <name type="common">Rice</name>
    <dbReference type="NCBI Taxonomy" id="39946"/>
    <lineage>
        <taxon>Eukaryota</taxon>
        <taxon>Viridiplantae</taxon>
        <taxon>Streptophyta</taxon>
        <taxon>Embryophyta</taxon>
        <taxon>Tracheophyta</taxon>
        <taxon>Spermatophyta</taxon>
        <taxon>Magnoliopsida</taxon>
        <taxon>Liliopsida</taxon>
        <taxon>Poales</taxon>
        <taxon>Poaceae</taxon>
        <taxon>BOP clade</taxon>
        <taxon>Oryzoideae</taxon>
        <taxon>Oryzeae</taxon>
        <taxon>Oryzinae</taxon>
        <taxon>Oryza</taxon>
        <taxon>Oryza sativa</taxon>
    </lineage>
</organism>
<proteinExistence type="predicted"/>
<dbReference type="HOGENOM" id="CLU_1498691_0_0_1"/>
<gene>
    <name evidence="2" type="ORF">OsI_29977</name>
</gene>
<dbReference type="AlphaFoldDB" id="B8B8W8"/>